<organism evidence="2 3">
    <name type="scientific">Nocardioides immobilis</name>
    <dbReference type="NCBI Taxonomy" id="2049295"/>
    <lineage>
        <taxon>Bacteria</taxon>
        <taxon>Bacillati</taxon>
        <taxon>Actinomycetota</taxon>
        <taxon>Actinomycetes</taxon>
        <taxon>Propionibacteriales</taxon>
        <taxon>Nocardioidaceae</taxon>
        <taxon>Nocardioides</taxon>
    </lineage>
</organism>
<dbReference type="EMBL" id="QXGH01000021">
    <property type="protein sequence ID" value="RHW25787.1"/>
    <property type="molecule type" value="Genomic_DNA"/>
</dbReference>
<feature type="domain" description="HTH luxR-type" evidence="1">
    <location>
        <begin position="31"/>
        <end position="88"/>
    </location>
</feature>
<dbReference type="OrthoDB" id="3789334at2"/>
<evidence type="ECO:0000313" key="2">
    <source>
        <dbReference type="EMBL" id="RHW25787.1"/>
    </source>
</evidence>
<dbReference type="Pfam" id="PF00196">
    <property type="entry name" value="GerE"/>
    <property type="match status" value="1"/>
</dbReference>
<evidence type="ECO:0000313" key="3">
    <source>
        <dbReference type="Proteomes" id="UP000283644"/>
    </source>
</evidence>
<accession>A0A417XZL7</accession>
<reference evidence="2 3" key="1">
    <citation type="submission" date="2018-09" db="EMBL/GenBank/DDBJ databases">
        <title>Genome sequencing of Nocardioides immobilis CCTCC AB 2017083 for comparison to Nocardioides silvaticus.</title>
        <authorList>
            <person name="Li C."/>
            <person name="Wang G."/>
        </authorList>
    </citation>
    <scope>NUCLEOTIDE SEQUENCE [LARGE SCALE GENOMIC DNA]</scope>
    <source>
        <strain evidence="2 3">CCTCC AB 2017083</strain>
    </source>
</reference>
<dbReference type="Proteomes" id="UP000283644">
    <property type="component" value="Unassembled WGS sequence"/>
</dbReference>
<dbReference type="SUPFAM" id="SSF46894">
    <property type="entry name" value="C-terminal effector domain of the bipartite response regulators"/>
    <property type="match status" value="1"/>
</dbReference>
<dbReference type="AlphaFoldDB" id="A0A417XZL7"/>
<comment type="caution">
    <text evidence="2">The sequence shown here is derived from an EMBL/GenBank/DDBJ whole genome shotgun (WGS) entry which is preliminary data.</text>
</comment>
<proteinExistence type="predicted"/>
<dbReference type="InterPro" id="IPR000792">
    <property type="entry name" value="Tscrpt_reg_LuxR_C"/>
</dbReference>
<name>A0A417XZL7_9ACTN</name>
<dbReference type="InterPro" id="IPR016032">
    <property type="entry name" value="Sig_transdc_resp-reg_C-effctor"/>
</dbReference>
<keyword evidence="3" id="KW-1185">Reference proteome</keyword>
<protein>
    <submittedName>
        <fullName evidence="2">LuxR family transcriptional regulator</fullName>
    </submittedName>
</protein>
<sequence>MWRICTMTARAPGGRVVVVPVYEFRPSAPWLTRLSSGDVAVLRLLVGGRTYGEIAEEMGVSTSAARARVAGLVAKMGVRDRSQAVAEAYQSGFVQPGDATPW</sequence>
<dbReference type="GO" id="GO:0006355">
    <property type="term" value="P:regulation of DNA-templated transcription"/>
    <property type="evidence" value="ECO:0007669"/>
    <property type="project" value="InterPro"/>
</dbReference>
<dbReference type="GO" id="GO:0003677">
    <property type="term" value="F:DNA binding"/>
    <property type="evidence" value="ECO:0007669"/>
    <property type="project" value="InterPro"/>
</dbReference>
<dbReference type="SMART" id="SM00421">
    <property type="entry name" value="HTH_LUXR"/>
    <property type="match status" value="1"/>
</dbReference>
<evidence type="ECO:0000259" key="1">
    <source>
        <dbReference type="SMART" id="SM00421"/>
    </source>
</evidence>
<dbReference type="InterPro" id="IPR036388">
    <property type="entry name" value="WH-like_DNA-bd_sf"/>
</dbReference>
<gene>
    <name evidence="2" type="ORF">D0Z08_17210</name>
</gene>
<dbReference type="Gene3D" id="1.10.10.10">
    <property type="entry name" value="Winged helix-like DNA-binding domain superfamily/Winged helix DNA-binding domain"/>
    <property type="match status" value="1"/>
</dbReference>